<protein>
    <submittedName>
        <fullName evidence="1">Uncharacterized protein</fullName>
    </submittedName>
</protein>
<evidence type="ECO:0000313" key="1">
    <source>
        <dbReference type="EMBL" id="UOB18584.1"/>
    </source>
</evidence>
<evidence type="ECO:0000313" key="2">
    <source>
        <dbReference type="Proteomes" id="UP000831290"/>
    </source>
</evidence>
<accession>A0A9E6ZMI7</accession>
<keyword evidence="2" id="KW-1185">Reference proteome</keyword>
<dbReference type="AlphaFoldDB" id="A0A9E6ZMI7"/>
<dbReference type="KEGG" id="fbm:MQE35_04670"/>
<dbReference type="EMBL" id="CP094358">
    <property type="protein sequence ID" value="UOB18584.1"/>
    <property type="molecule type" value="Genomic_DNA"/>
</dbReference>
<sequence length="97" mass="10508">MVGVKIYTTTTGGGGTADISPYAVINGWLVRKRTEIDNNDTLSLQIGDYVVDGIITLNGNQHQFSGEYTGGDILDIENYNTPGDIKLINQEVNEGPF</sequence>
<dbReference type="RefSeq" id="WP_255845124.1">
    <property type="nucleotide sequence ID" value="NZ_CP094358.1"/>
</dbReference>
<dbReference type="Proteomes" id="UP000831290">
    <property type="component" value="Chromosome"/>
</dbReference>
<reference evidence="1" key="1">
    <citation type="submission" date="2022-03" db="EMBL/GenBank/DDBJ databases">
        <title>Description of Abyssus ytuae gen. nov., sp. nov., a novel member of the family Flavobacteriaceae isolated from the sediment of Mariana Trench.</title>
        <authorList>
            <person name="Zhang J."/>
            <person name="Xu X."/>
        </authorList>
    </citation>
    <scope>NUCLEOTIDE SEQUENCE</scope>
    <source>
        <strain evidence="1">MT3330</strain>
    </source>
</reference>
<name>A0A9E6ZMI7_9FLAO</name>
<organism evidence="1 2">
    <name type="scientific">Abyssalbus ytuae</name>
    <dbReference type="NCBI Taxonomy" id="2926907"/>
    <lineage>
        <taxon>Bacteria</taxon>
        <taxon>Pseudomonadati</taxon>
        <taxon>Bacteroidota</taxon>
        <taxon>Flavobacteriia</taxon>
        <taxon>Flavobacteriales</taxon>
        <taxon>Flavobacteriaceae</taxon>
        <taxon>Abyssalbus</taxon>
    </lineage>
</organism>
<gene>
    <name evidence="1" type="ORF">MQE35_04670</name>
</gene>
<proteinExistence type="predicted"/>